<reference evidence="1 2" key="1">
    <citation type="journal article" date="2000" name="Virology">
        <title>Complete genomic sequence of the Amsacta moorei entomopoxvirus: analysis and comparison with other poxviruses.</title>
        <authorList>
            <person name="Bawden A.L."/>
            <person name="Glassberg K.J."/>
            <person name="Diggans J."/>
            <person name="Shaw R."/>
            <person name="Farmerie W."/>
            <person name="Moyer R.W."/>
        </authorList>
    </citation>
    <scope>NUCLEOTIDE SEQUENCE [LARGE SCALE GENOMIC DNA]</scope>
</reference>
<dbReference type="EMBL" id="AF250284">
    <property type="protein sequence ID" value="AAG02939.1"/>
    <property type="molecule type" value="Genomic_DNA"/>
</dbReference>
<dbReference type="GeneID" id="1494823"/>
<name>Q9EMH3_AMEPV</name>
<gene>
    <name evidence="1" type="primary">AMV233</name>
</gene>
<dbReference type="KEGG" id="vg:1494823"/>
<sequence>MEVLNKYYSDNKPILVEECDVMKVDTIIPNKNSIINLENSIFNGHSIFKNKVKFDNEVEIDGEIIFNNANTIKNIMTEINKLGPVTQLQQSIDAVNIEDINNPFVLFYSRNDLIPSNEQHLIIPPNISAEHCIFYLVVMFNNGMNYCKIKFYYKVGAKSPFEVLSKEYINCDENKASIKYNDGSLKIEFKYNKAVVNNIKIKVYHSDI</sequence>
<dbReference type="Proteomes" id="UP000000872">
    <property type="component" value="Segment"/>
</dbReference>
<dbReference type="RefSeq" id="NP_065015.1">
    <property type="nucleotide sequence ID" value="NC_002520.1"/>
</dbReference>
<proteinExistence type="predicted"/>
<dbReference type="OrthoDB" id="10421at10239"/>
<evidence type="ECO:0000313" key="2">
    <source>
        <dbReference type="Proteomes" id="UP000000872"/>
    </source>
</evidence>
<evidence type="ECO:0000313" key="1">
    <source>
        <dbReference type="EMBL" id="AAG02939.1"/>
    </source>
</evidence>
<protein>
    <submittedName>
        <fullName evidence="1">AMV233</fullName>
    </submittedName>
</protein>
<organism evidence="1 2">
    <name type="scientific">Amsacta moorei entomopoxvirus</name>
    <name type="common">AmEPV</name>
    <dbReference type="NCBI Taxonomy" id="28321"/>
    <lineage>
        <taxon>Viruses</taxon>
        <taxon>Varidnaviria</taxon>
        <taxon>Bamfordvirae</taxon>
        <taxon>Nucleocytoviricota</taxon>
        <taxon>Pokkesviricetes</taxon>
        <taxon>Chitovirales</taxon>
        <taxon>Poxviridae</taxon>
        <taxon>Entomopoxvirinae</taxon>
        <taxon>Betaentomopoxvirus</taxon>
    </lineage>
</organism>
<organismHost>
    <name type="scientific">Amsacta</name>
    <dbReference type="NCBI Taxonomy" id="340055"/>
</organismHost>
<accession>Q9EMH3</accession>
<keyword evidence="2" id="KW-1185">Reference proteome</keyword>